<proteinExistence type="predicted"/>
<dbReference type="AlphaFoldDB" id="A0A151JSU8"/>
<gene>
    <name evidence="1" type="ORF">ALC56_15340</name>
</gene>
<evidence type="ECO:0000313" key="2">
    <source>
        <dbReference type="Proteomes" id="UP000078541"/>
    </source>
</evidence>
<accession>A0A151JSU8</accession>
<sequence length="63" mass="7402">MQETSQNEVPDLDKLEVNLNKQIKYCQSLQNDLRGDMHEYSEDNRIKYGHNRANQGTETCQMV</sequence>
<protein>
    <submittedName>
        <fullName evidence="1">Uncharacterized protein</fullName>
    </submittedName>
</protein>
<evidence type="ECO:0000313" key="1">
    <source>
        <dbReference type="EMBL" id="KYN30364.1"/>
    </source>
</evidence>
<organism evidence="1 2">
    <name type="scientific">Trachymyrmex septentrionalis</name>
    <dbReference type="NCBI Taxonomy" id="34720"/>
    <lineage>
        <taxon>Eukaryota</taxon>
        <taxon>Metazoa</taxon>
        <taxon>Ecdysozoa</taxon>
        <taxon>Arthropoda</taxon>
        <taxon>Hexapoda</taxon>
        <taxon>Insecta</taxon>
        <taxon>Pterygota</taxon>
        <taxon>Neoptera</taxon>
        <taxon>Endopterygota</taxon>
        <taxon>Hymenoptera</taxon>
        <taxon>Apocrita</taxon>
        <taxon>Aculeata</taxon>
        <taxon>Formicoidea</taxon>
        <taxon>Formicidae</taxon>
        <taxon>Myrmicinae</taxon>
        <taxon>Trachymyrmex</taxon>
    </lineage>
</organism>
<name>A0A151JSU8_9HYME</name>
<dbReference type="Proteomes" id="UP000078541">
    <property type="component" value="Unassembled WGS sequence"/>
</dbReference>
<dbReference type="EMBL" id="KQ982031">
    <property type="protein sequence ID" value="KYN30364.1"/>
    <property type="molecule type" value="Genomic_DNA"/>
</dbReference>
<reference evidence="1 2" key="1">
    <citation type="submission" date="2016-03" db="EMBL/GenBank/DDBJ databases">
        <title>Trachymyrmex septentrionalis WGS genome.</title>
        <authorList>
            <person name="Nygaard S."/>
            <person name="Hu H."/>
            <person name="Boomsma J."/>
            <person name="Zhang G."/>
        </authorList>
    </citation>
    <scope>NUCLEOTIDE SEQUENCE [LARGE SCALE GENOMIC DNA]</scope>
    <source>
        <strain evidence="1">Tsep2-gDNA-1</strain>
        <tissue evidence="1">Whole body</tissue>
    </source>
</reference>
<keyword evidence="2" id="KW-1185">Reference proteome</keyword>